<dbReference type="GO" id="GO:0032259">
    <property type="term" value="P:methylation"/>
    <property type="evidence" value="ECO:0007669"/>
    <property type="project" value="UniProtKB-KW"/>
</dbReference>
<gene>
    <name evidence="4" type="ORF">NC992_16105</name>
</gene>
<keyword evidence="5" id="KW-1185">Reference proteome</keyword>
<dbReference type="InterPro" id="IPR041698">
    <property type="entry name" value="Methyltransf_25"/>
</dbReference>
<name>A0ABV0K6X9_9CYAN</name>
<dbReference type="GO" id="GO:0008168">
    <property type="term" value="F:methyltransferase activity"/>
    <property type="evidence" value="ECO:0007669"/>
    <property type="project" value="UniProtKB-KW"/>
</dbReference>
<dbReference type="EMBL" id="JAMPKX010000007">
    <property type="protein sequence ID" value="MEP0948409.1"/>
    <property type="molecule type" value="Genomic_DNA"/>
</dbReference>
<dbReference type="Gene3D" id="2.20.130.10">
    <property type="entry name" value="CAC2371-like domains"/>
    <property type="match status" value="1"/>
</dbReference>
<keyword evidence="2" id="KW-0808">Transferase</keyword>
<dbReference type="CDD" id="cd02440">
    <property type="entry name" value="AdoMet_MTases"/>
    <property type="match status" value="1"/>
</dbReference>
<sequence>MSVFNAYAQYYDLLYQDKDYAQEADFIHQLLKTHAPAAQHLLELGSGTGRHAECLAERGYQVTGVERSEEMLARCGERQAEQASKIAQQLKFLQGDLRKVRLEQTFDCVLSLFHVISYQTSNADLAAAFATVTQHLKPGGVFVFDVWYGPAVLHDQPQVRVKRLQNENLAITRIAEPVLHPNDNVVDVNYHVLLQQLGTDTWKELRELHRMRYLFKPELELLLHQAGMDLVTCGEWMSDRPASLDTWGVYFVAVKL</sequence>
<dbReference type="Gene3D" id="3.40.50.150">
    <property type="entry name" value="Vaccinia Virus protein VP39"/>
    <property type="match status" value="1"/>
</dbReference>
<feature type="domain" description="Methyltransferase" evidence="3">
    <location>
        <begin position="42"/>
        <end position="140"/>
    </location>
</feature>
<protein>
    <submittedName>
        <fullName evidence="4">Class I SAM-dependent methyltransferase</fullName>
    </submittedName>
</protein>
<dbReference type="PANTHER" id="PTHR43861">
    <property type="entry name" value="TRANS-ACONITATE 2-METHYLTRANSFERASE-RELATED"/>
    <property type="match status" value="1"/>
</dbReference>
<dbReference type="Proteomes" id="UP001482513">
    <property type="component" value="Unassembled WGS sequence"/>
</dbReference>
<proteinExistence type="predicted"/>
<comment type="caution">
    <text evidence="4">The sequence shown here is derived from an EMBL/GenBank/DDBJ whole genome shotgun (WGS) entry which is preliminary data.</text>
</comment>
<evidence type="ECO:0000313" key="5">
    <source>
        <dbReference type="Proteomes" id="UP001482513"/>
    </source>
</evidence>
<reference evidence="4 5" key="1">
    <citation type="submission" date="2022-04" db="EMBL/GenBank/DDBJ databases">
        <title>Positive selection, recombination, and allopatry shape intraspecific diversity of widespread and dominant cyanobacteria.</title>
        <authorList>
            <person name="Wei J."/>
            <person name="Shu W."/>
            <person name="Hu C."/>
        </authorList>
    </citation>
    <scope>NUCLEOTIDE SEQUENCE [LARGE SCALE GENOMIC DNA]</scope>
    <source>
        <strain evidence="4 5">DQ-A4</strain>
    </source>
</reference>
<dbReference type="InterPro" id="IPR029063">
    <property type="entry name" value="SAM-dependent_MTases_sf"/>
</dbReference>
<dbReference type="PANTHER" id="PTHR43861:SF1">
    <property type="entry name" value="TRANS-ACONITATE 2-METHYLTRANSFERASE"/>
    <property type="match status" value="1"/>
</dbReference>
<evidence type="ECO:0000256" key="1">
    <source>
        <dbReference type="ARBA" id="ARBA00022603"/>
    </source>
</evidence>
<accession>A0ABV0K6X9</accession>
<dbReference type="RefSeq" id="WP_190703995.1">
    <property type="nucleotide sequence ID" value="NZ_JAMPKX010000007.1"/>
</dbReference>
<evidence type="ECO:0000259" key="3">
    <source>
        <dbReference type="Pfam" id="PF13649"/>
    </source>
</evidence>
<organism evidence="4 5">
    <name type="scientific">Leptolyngbya subtilissima DQ-A4</name>
    <dbReference type="NCBI Taxonomy" id="2933933"/>
    <lineage>
        <taxon>Bacteria</taxon>
        <taxon>Bacillati</taxon>
        <taxon>Cyanobacteriota</taxon>
        <taxon>Cyanophyceae</taxon>
        <taxon>Leptolyngbyales</taxon>
        <taxon>Leptolyngbyaceae</taxon>
        <taxon>Leptolyngbya group</taxon>
        <taxon>Leptolyngbya</taxon>
    </lineage>
</organism>
<evidence type="ECO:0000256" key="2">
    <source>
        <dbReference type="ARBA" id="ARBA00022679"/>
    </source>
</evidence>
<dbReference type="Pfam" id="PF13649">
    <property type="entry name" value="Methyltransf_25"/>
    <property type="match status" value="1"/>
</dbReference>
<dbReference type="SUPFAM" id="SSF53335">
    <property type="entry name" value="S-adenosyl-L-methionine-dependent methyltransferases"/>
    <property type="match status" value="1"/>
</dbReference>
<keyword evidence="1 4" id="KW-0489">Methyltransferase</keyword>
<evidence type="ECO:0000313" key="4">
    <source>
        <dbReference type="EMBL" id="MEP0948409.1"/>
    </source>
</evidence>